<feature type="transmembrane region" description="Helical" evidence="5">
    <location>
        <begin position="227"/>
        <end position="246"/>
    </location>
</feature>
<dbReference type="EMBL" id="BMFG01000004">
    <property type="protein sequence ID" value="GGD25104.1"/>
    <property type="molecule type" value="Genomic_DNA"/>
</dbReference>
<dbReference type="PANTHER" id="PTHR10283">
    <property type="entry name" value="SOLUTE CARRIER FAMILY 13 MEMBER"/>
    <property type="match status" value="1"/>
</dbReference>
<dbReference type="InterPro" id="IPR001898">
    <property type="entry name" value="SLC13A/DASS"/>
</dbReference>
<reference evidence="6" key="2">
    <citation type="submission" date="2020-09" db="EMBL/GenBank/DDBJ databases">
        <authorList>
            <person name="Sun Q."/>
            <person name="Zhou Y."/>
        </authorList>
    </citation>
    <scope>NUCLEOTIDE SEQUENCE</scope>
    <source>
        <strain evidence="6">CGMCC 1.12506</strain>
    </source>
</reference>
<protein>
    <submittedName>
        <fullName evidence="6">Transporter</fullName>
    </submittedName>
</protein>
<feature type="transmembrane region" description="Helical" evidence="5">
    <location>
        <begin position="98"/>
        <end position="117"/>
    </location>
</feature>
<evidence type="ECO:0000256" key="3">
    <source>
        <dbReference type="ARBA" id="ARBA00022989"/>
    </source>
</evidence>
<dbReference type="NCBIfam" id="TIGR00785">
    <property type="entry name" value="dass"/>
    <property type="match status" value="1"/>
</dbReference>
<comment type="subcellular location">
    <subcellularLocation>
        <location evidence="1">Membrane</location>
        <topology evidence="1">Multi-pass membrane protein</topology>
    </subcellularLocation>
</comment>
<gene>
    <name evidence="6" type="ORF">GCM10011343_14110</name>
</gene>
<comment type="caution">
    <text evidence="6">The sequence shown here is derived from an EMBL/GenBank/DDBJ whole genome shotgun (WGS) entry which is preliminary data.</text>
</comment>
<feature type="transmembrane region" description="Helical" evidence="5">
    <location>
        <begin position="454"/>
        <end position="473"/>
    </location>
</feature>
<feature type="transmembrane region" description="Helical" evidence="5">
    <location>
        <begin position="369"/>
        <end position="385"/>
    </location>
</feature>
<dbReference type="PANTHER" id="PTHR10283:SF92">
    <property type="entry name" value="LOW-AFFINITY PHOSPHATE TRANSPORTER PHO91"/>
    <property type="match status" value="1"/>
</dbReference>
<feature type="transmembrane region" description="Helical" evidence="5">
    <location>
        <begin position="143"/>
        <end position="176"/>
    </location>
</feature>
<dbReference type="RefSeq" id="WP_188361842.1">
    <property type="nucleotide sequence ID" value="NZ_BMFG01000004.1"/>
</dbReference>
<feature type="transmembrane region" description="Helical" evidence="5">
    <location>
        <begin position="415"/>
        <end position="433"/>
    </location>
</feature>
<keyword evidence="2 5" id="KW-0812">Transmembrane</keyword>
<proteinExistence type="predicted"/>
<reference evidence="6" key="1">
    <citation type="journal article" date="2014" name="Int. J. Syst. Evol. Microbiol.">
        <title>Complete genome sequence of Corynebacterium casei LMG S-19264T (=DSM 44701T), isolated from a smear-ripened cheese.</title>
        <authorList>
            <consortium name="US DOE Joint Genome Institute (JGI-PGF)"/>
            <person name="Walter F."/>
            <person name="Albersmeier A."/>
            <person name="Kalinowski J."/>
            <person name="Ruckert C."/>
        </authorList>
    </citation>
    <scope>NUCLEOTIDE SEQUENCE</scope>
    <source>
        <strain evidence="6">CGMCC 1.12506</strain>
    </source>
</reference>
<feature type="transmembrane region" description="Helical" evidence="5">
    <location>
        <begin position="282"/>
        <end position="300"/>
    </location>
</feature>
<sequence length="478" mass="52032">MSDSRNYSIKQLSKIQLKVARQSRTILFLLSALVAIILTFTLRDGDFTKTQDYVLFLLFFAIGLWITEAIPPFAVGILIVGFLVFTMGQESTMDAKRYVQTWSDGVIWLFLGGFFLAEGMKKTKLDILLLKIAAPKFGSKAKFIVLGLMLTTATISMLMSNTATTAMMIATVTPLFLEFGKTSKITKVLLLGIPSAAAIGGMGTIIGSAPNAIAVGALEGIGIKITFIEWMIVGIPVSLLLVFMFWRVLISKYEIGNETLSLDFLQINTEEPNKEFEEEDKIRKRIVLVVLATTLVLWLTSQWTKIPVAAVSGIPIVALTMLGIIDADDVRSLPWDTLMLVAGGLALGLAIQEQGLADFFISKISSVELNFYILLLLFALTTVILSNFMSNTAATTILIPVAISLMSITEGFNPVVLPFVIGLSASCALLLPVSTPPNAIAYSTGMIEQKEFRIGGIFIGIAGPILIILWTLLTTTFF</sequence>
<keyword evidence="4 5" id="KW-0472">Membrane</keyword>
<organism evidence="6 7">
    <name type="scientific">Flavobacterium orientale</name>
    <dbReference type="NCBI Taxonomy" id="1756020"/>
    <lineage>
        <taxon>Bacteria</taxon>
        <taxon>Pseudomonadati</taxon>
        <taxon>Bacteroidota</taxon>
        <taxon>Flavobacteriia</taxon>
        <taxon>Flavobacteriales</taxon>
        <taxon>Flavobacteriaceae</taxon>
        <taxon>Flavobacterium</taxon>
    </lineage>
</organism>
<evidence type="ECO:0000313" key="6">
    <source>
        <dbReference type="EMBL" id="GGD25104.1"/>
    </source>
</evidence>
<dbReference type="AlphaFoldDB" id="A0A917DBZ7"/>
<dbReference type="GO" id="GO:0005315">
    <property type="term" value="F:phosphate transmembrane transporter activity"/>
    <property type="evidence" value="ECO:0007669"/>
    <property type="project" value="TreeGrafter"/>
</dbReference>
<dbReference type="Proteomes" id="UP000625735">
    <property type="component" value="Unassembled WGS sequence"/>
</dbReference>
<dbReference type="GO" id="GO:0005886">
    <property type="term" value="C:plasma membrane"/>
    <property type="evidence" value="ECO:0007669"/>
    <property type="project" value="TreeGrafter"/>
</dbReference>
<evidence type="ECO:0000256" key="4">
    <source>
        <dbReference type="ARBA" id="ARBA00023136"/>
    </source>
</evidence>
<dbReference type="Pfam" id="PF00939">
    <property type="entry name" value="Na_sulph_symp"/>
    <property type="match status" value="1"/>
</dbReference>
<evidence type="ECO:0000256" key="5">
    <source>
        <dbReference type="SAM" id="Phobius"/>
    </source>
</evidence>
<feature type="transmembrane region" description="Helical" evidence="5">
    <location>
        <begin position="188"/>
        <end position="207"/>
    </location>
</feature>
<keyword evidence="7" id="KW-1185">Reference proteome</keyword>
<name>A0A917DBZ7_9FLAO</name>
<feature type="transmembrane region" description="Helical" evidence="5">
    <location>
        <begin position="337"/>
        <end position="357"/>
    </location>
</feature>
<feature type="transmembrane region" description="Helical" evidence="5">
    <location>
        <begin position="306"/>
        <end position="325"/>
    </location>
</feature>
<evidence type="ECO:0000256" key="2">
    <source>
        <dbReference type="ARBA" id="ARBA00022692"/>
    </source>
</evidence>
<accession>A0A917DBZ7</accession>
<evidence type="ECO:0000313" key="7">
    <source>
        <dbReference type="Proteomes" id="UP000625735"/>
    </source>
</evidence>
<feature type="transmembrane region" description="Helical" evidence="5">
    <location>
        <begin position="25"/>
        <end position="42"/>
    </location>
</feature>
<feature type="transmembrane region" description="Helical" evidence="5">
    <location>
        <begin position="54"/>
        <end position="86"/>
    </location>
</feature>
<keyword evidence="3 5" id="KW-1133">Transmembrane helix</keyword>
<evidence type="ECO:0000256" key="1">
    <source>
        <dbReference type="ARBA" id="ARBA00004141"/>
    </source>
</evidence>